<comment type="caution">
    <text evidence="1">The sequence shown here is derived from an EMBL/GenBank/DDBJ whole genome shotgun (WGS) entry which is preliminary data.</text>
</comment>
<keyword evidence="2" id="KW-1185">Reference proteome</keyword>
<organism evidence="1 2">
    <name type="scientific">Punica granatum</name>
    <name type="common">Pomegranate</name>
    <dbReference type="NCBI Taxonomy" id="22663"/>
    <lineage>
        <taxon>Eukaryota</taxon>
        <taxon>Viridiplantae</taxon>
        <taxon>Streptophyta</taxon>
        <taxon>Embryophyta</taxon>
        <taxon>Tracheophyta</taxon>
        <taxon>Spermatophyta</taxon>
        <taxon>Magnoliopsida</taxon>
        <taxon>eudicotyledons</taxon>
        <taxon>Gunneridae</taxon>
        <taxon>Pentapetalae</taxon>
        <taxon>rosids</taxon>
        <taxon>malvids</taxon>
        <taxon>Myrtales</taxon>
        <taxon>Lythraceae</taxon>
        <taxon>Punica</taxon>
    </lineage>
</organism>
<protein>
    <submittedName>
        <fullName evidence="1">Uncharacterized protein</fullName>
    </submittedName>
</protein>
<dbReference type="Proteomes" id="UP000233551">
    <property type="component" value="Unassembled WGS sequence"/>
</dbReference>
<dbReference type="EMBL" id="PGOL01007077">
    <property type="protein sequence ID" value="PKI33068.1"/>
    <property type="molecule type" value="Genomic_DNA"/>
</dbReference>
<name>A0A2I0HMZ6_PUNGR</name>
<gene>
    <name evidence="1" type="ORF">CRG98_046540</name>
</gene>
<reference evidence="1 2" key="1">
    <citation type="submission" date="2017-11" db="EMBL/GenBank/DDBJ databases">
        <title>De-novo sequencing of pomegranate (Punica granatum L.) genome.</title>
        <authorList>
            <person name="Akparov Z."/>
            <person name="Amiraslanov A."/>
            <person name="Hajiyeva S."/>
            <person name="Abbasov M."/>
            <person name="Kaur K."/>
            <person name="Hamwieh A."/>
            <person name="Solovyev V."/>
            <person name="Salamov A."/>
            <person name="Braich B."/>
            <person name="Kosarev P."/>
            <person name="Mahmoud A."/>
            <person name="Hajiyev E."/>
            <person name="Babayeva S."/>
            <person name="Izzatullayeva V."/>
            <person name="Mammadov A."/>
            <person name="Mammadov A."/>
            <person name="Sharifova S."/>
            <person name="Ojaghi J."/>
            <person name="Eynullazada K."/>
            <person name="Bayramov B."/>
            <person name="Abdulazimova A."/>
            <person name="Shahmuradov I."/>
        </authorList>
    </citation>
    <scope>NUCLEOTIDE SEQUENCE [LARGE SCALE GENOMIC DNA]</scope>
    <source>
        <strain evidence="2">cv. AG2017</strain>
        <tissue evidence="1">Leaf</tissue>
    </source>
</reference>
<accession>A0A2I0HMZ6</accession>
<evidence type="ECO:0000313" key="2">
    <source>
        <dbReference type="Proteomes" id="UP000233551"/>
    </source>
</evidence>
<evidence type="ECO:0000313" key="1">
    <source>
        <dbReference type="EMBL" id="PKI33068.1"/>
    </source>
</evidence>
<proteinExistence type="predicted"/>
<dbReference type="AlphaFoldDB" id="A0A2I0HMZ6"/>
<sequence>MVSRAKLTAFTCGEEGRSSVGIGAVFVLGSTMLPRRTANQRRVVEEIELDGRIEHIIDTRLVMVLELGLDVVMDRLAERIGALMEARHEVDPRLKRVPNPTADLEDVEYDSYSEGDANIFIEEDPSDDAFF</sequence>